<dbReference type="GO" id="GO:0016020">
    <property type="term" value="C:membrane"/>
    <property type="evidence" value="ECO:0007669"/>
    <property type="project" value="TreeGrafter"/>
</dbReference>
<dbReference type="PROSITE" id="PS00018">
    <property type="entry name" value="EF_HAND_1"/>
    <property type="match status" value="1"/>
</dbReference>
<dbReference type="InterPro" id="IPR049538">
    <property type="entry name" value="PCN-like_spectrin-like_rpt"/>
</dbReference>
<name>A0A1B6LZM2_9HEMI</name>
<gene>
    <name evidence="7" type="ORF">g.49176</name>
</gene>
<evidence type="ECO:0000256" key="2">
    <source>
        <dbReference type="ARBA" id="ARBA00022737"/>
    </source>
</evidence>
<evidence type="ECO:0000256" key="1">
    <source>
        <dbReference type="ARBA" id="ARBA00022553"/>
    </source>
</evidence>
<dbReference type="Pfam" id="PF21020">
    <property type="entry name" value="Spectrin_4"/>
    <property type="match status" value="1"/>
</dbReference>
<dbReference type="GO" id="GO:0030056">
    <property type="term" value="C:hemidesmosome"/>
    <property type="evidence" value="ECO:0007669"/>
    <property type="project" value="TreeGrafter"/>
</dbReference>
<keyword evidence="4" id="KW-0175">Coiled coil</keyword>
<feature type="coiled-coil region" evidence="4">
    <location>
        <begin position="641"/>
        <end position="735"/>
    </location>
</feature>
<evidence type="ECO:0000256" key="5">
    <source>
        <dbReference type="SAM" id="MobiDB-lite"/>
    </source>
</evidence>
<dbReference type="SUPFAM" id="SSF46966">
    <property type="entry name" value="Spectrin repeat"/>
    <property type="match status" value="7"/>
</dbReference>
<dbReference type="SMART" id="SM00150">
    <property type="entry name" value="SPEC"/>
    <property type="match status" value="7"/>
</dbReference>
<dbReference type="FunFam" id="1.20.58.60:FF:000030">
    <property type="entry name" value="Short stop, isoform K"/>
    <property type="match status" value="1"/>
</dbReference>
<dbReference type="InterPro" id="IPR018247">
    <property type="entry name" value="EF_Hand_1_Ca_BS"/>
</dbReference>
<dbReference type="GO" id="GO:0005737">
    <property type="term" value="C:cytoplasm"/>
    <property type="evidence" value="ECO:0007669"/>
    <property type="project" value="TreeGrafter"/>
</dbReference>
<dbReference type="GO" id="GO:0005509">
    <property type="term" value="F:calcium ion binding"/>
    <property type="evidence" value="ECO:0007669"/>
    <property type="project" value="InterPro"/>
</dbReference>
<evidence type="ECO:0000313" key="7">
    <source>
        <dbReference type="EMBL" id="JAT29085.1"/>
    </source>
</evidence>
<dbReference type="GO" id="GO:0005198">
    <property type="term" value="F:structural molecule activity"/>
    <property type="evidence" value="ECO:0007669"/>
    <property type="project" value="TreeGrafter"/>
</dbReference>
<dbReference type="FunFam" id="1.20.58.60:FF:000053">
    <property type="entry name" value="Short stop, isoform K"/>
    <property type="match status" value="1"/>
</dbReference>
<dbReference type="InterPro" id="IPR002048">
    <property type="entry name" value="EF_hand_dom"/>
</dbReference>
<dbReference type="InterPro" id="IPR041615">
    <property type="entry name" value="Desmoplakin_SH3"/>
</dbReference>
<reference evidence="7" key="1">
    <citation type="submission" date="2015-11" db="EMBL/GenBank/DDBJ databases">
        <title>De novo transcriptome assembly of four potential Pierce s Disease insect vectors from Arizona vineyards.</title>
        <authorList>
            <person name="Tassone E.E."/>
        </authorList>
    </citation>
    <scope>NUCLEOTIDE SEQUENCE</scope>
</reference>
<feature type="domain" description="EF-hand" evidence="6">
    <location>
        <begin position="1189"/>
        <end position="1224"/>
    </location>
</feature>
<sequence>LIEMKKLAAESARFRTDEVPARQRDKTRLQQLFRDLQKYFEAVGEVDLDPELHVDVIDRNWNRLMLAHQERDQAIQDEIKRLDRLQRLAEKVHREMKRCDSRLEDLEGRILEEARRLDRLHPLDAKHNVDVLEQELRAVEESIQSMFTDVTTLREGRYPQASDLHKRVQKLHQRWVSLRSLLHSKLITPLSTLSFPVVEERTVTRQTHTVMETRLVDTNTHFRALQEAIEWCRSKLKQVQEAEYGSDLNSVQTELDLHQREHKIIEQFHSKVEHCISAKNNFHGDELALYTQHLNALQKLYAELLTTSNKRLSDLETLLDFLQSATNQLVWLNEREETEVTRDWSDKECNVPALEQYYESLMSELEKREIQLSAVQDRGEALLLQHHPAAKCIEAYMSALQTQWAWLLQLTLCLEKHLKHTAYYQQFYRDVKETESWINKRDELLNSVYSNSEFTLDEGERLLKGMQELREELNTYGEVIATLAERAQNVVPLKQRRAPVARPLPVLAVCAYKQDNIVIEKGEQWVLHDNSGRVKWRVSNGSNSSDCNVPGAVFLIPPPDKEALDAVERLKRQYERSLALWQRKQLRMRQNMIFATIKVVKSWDLAQFLAMGADQRNAIRKALNEDAGKLLAEGDPADPQLRRLKREMDEVNRLFDEFERRARAEEEGKNAVRLLTEQLSNLQAKLDEAEHMLNLRLTAPVPRDLDSLEHLVIQHKDFETNLKSLTSEVEAVQSTFRSVSRKTPQMQAKVDKILTQWNSLWNSSHLYIERLKCVEIVLTGLEDCNNVLSEFELKLAAFQEMPSELDNLKAVHEQLVSLQKEVSATQPAIDQLIDDSHNCRRLVEKSRAQTHRGGAHIDLDRVDTDVTRITQRWNNICSQLVDRMRNCEAAFNLLTKFKSSYQSEVTMVDESYEKLNSVPPVQVKETIDLTKRELKLQEHLQSLQDLDSLLEELLAWLAGLESTLTSLEAEPLPEDIPTLQQLISDHKEFMENTAQRQSEVDSVCKSKQPPALTKQESARKMSGKKMSTASREDVRGSSQDLQEIARRQSLKASRDNLTQDRRGSRASVVKDKMPDNVPHIGPRFPPKGSKGAEPVFRNPRCRLLWDRWRHVWLMAWERQRRLQERLQYLEELEKVKNFSWDQWRKRFLKFMNHKKSRLTDLFRKMDKNNDGLIPREDFIDGIIKTRFDTSKMEMNAVADMFDHNNEGFIDWKEFIAALRPDWEEKKP</sequence>
<dbReference type="CDD" id="cd00176">
    <property type="entry name" value="SPEC"/>
    <property type="match status" value="1"/>
</dbReference>
<evidence type="ECO:0000256" key="3">
    <source>
        <dbReference type="ARBA" id="ARBA00022837"/>
    </source>
</evidence>
<dbReference type="SUPFAM" id="SSF47473">
    <property type="entry name" value="EF-hand"/>
    <property type="match status" value="1"/>
</dbReference>
<dbReference type="PROSITE" id="PS50222">
    <property type="entry name" value="EF_HAND_2"/>
    <property type="match status" value="2"/>
</dbReference>
<feature type="coiled-coil region" evidence="4">
    <location>
        <begin position="75"/>
        <end position="149"/>
    </location>
</feature>
<dbReference type="GO" id="GO:0045104">
    <property type="term" value="P:intermediate filament cytoskeleton organization"/>
    <property type="evidence" value="ECO:0007669"/>
    <property type="project" value="InterPro"/>
</dbReference>
<dbReference type="Gene3D" id="1.20.58.60">
    <property type="match status" value="6"/>
</dbReference>
<keyword evidence="2" id="KW-0677">Repeat</keyword>
<dbReference type="Gene3D" id="1.10.238.10">
    <property type="entry name" value="EF-hand"/>
    <property type="match status" value="1"/>
</dbReference>
<organism evidence="7">
    <name type="scientific">Graphocephala atropunctata</name>
    <dbReference type="NCBI Taxonomy" id="36148"/>
    <lineage>
        <taxon>Eukaryota</taxon>
        <taxon>Metazoa</taxon>
        <taxon>Ecdysozoa</taxon>
        <taxon>Arthropoda</taxon>
        <taxon>Hexapoda</taxon>
        <taxon>Insecta</taxon>
        <taxon>Pterygota</taxon>
        <taxon>Neoptera</taxon>
        <taxon>Paraneoptera</taxon>
        <taxon>Hemiptera</taxon>
        <taxon>Auchenorrhyncha</taxon>
        <taxon>Membracoidea</taxon>
        <taxon>Cicadellidae</taxon>
        <taxon>Cicadellinae</taxon>
        <taxon>Cicadellini</taxon>
        <taxon>Graphocephala</taxon>
    </lineage>
</organism>
<dbReference type="InterPro" id="IPR011992">
    <property type="entry name" value="EF-hand-dom_pair"/>
</dbReference>
<feature type="compositionally biased region" description="Basic and acidic residues" evidence="5">
    <location>
        <begin position="1052"/>
        <end position="1074"/>
    </location>
</feature>
<dbReference type="PANTHER" id="PTHR23169:SF23">
    <property type="entry name" value="SHORT STOP, ISOFORM H"/>
    <property type="match status" value="1"/>
</dbReference>
<evidence type="ECO:0000259" key="6">
    <source>
        <dbReference type="PROSITE" id="PS50222"/>
    </source>
</evidence>
<dbReference type="PANTHER" id="PTHR23169">
    <property type="entry name" value="ENVOPLAKIN"/>
    <property type="match status" value="1"/>
</dbReference>
<dbReference type="InterPro" id="IPR043197">
    <property type="entry name" value="Plakin"/>
</dbReference>
<feature type="non-terminal residue" evidence="7">
    <location>
        <position position="1227"/>
    </location>
</feature>
<dbReference type="GO" id="GO:0031122">
    <property type="term" value="P:cytoplasmic microtubule organization"/>
    <property type="evidence" value="ECO:0007669"/>
    <property type="project" value="TreeGrafter"/>
</dbReference>
<dbReference type="Pfam" id="PF00435">
    <property type="entry name" value="Spectrin"/>
    <property type="match status" value="2"/>
</dbReference>
<dbReference type="Gene3D" id="2.30.30.40">
    <property type="entry name" value="SH3 Domains"/>
    <property type="match status" value="1"/>
</dbReference>
<dbReference type="FunFam" id="1.20.58.60:FF:000055">
    <property type="entry name" value="Short stop, isoform K"/>
    <property type="match status" value="1"/>
</dbReference>
<proteinExistence type="predicted"/>
<feature type="non-terminal residue" evidence="7">
    <location>
        <position position="1"/>
    </location>
</feature>
<feature type="domain" description="EF-hand" evidence="6">
    <location>
        <begin position="1153"/>
        <end position="1188"/>
    </location>
</feature>
<dbReference type="GO" id="GO:0005882">
    <property type="term" value="C:intermediate filament"/>
    <property type="evidence" value="ECO:0007669"/>
    <property type="project" value="TreeGrafter"/>
</dbReference>
<dbReference type="AlphaFoldDB" id="A0A1B6LZM2"/>
<dbReference type="InterPro" id="IPR018159">
    <property type="entry name" value="Spectrin/alpha-actinin"/>
</dbReference>
<feature type="region of interest" description="Disordered" evidence="5">
    <location>
        <begin position="993"/>
        <end position="1093"/>
    </location>
</feature>
<keyword evidence="1" id="KW-0597">Phosphoprotein</keyword>
<dbReference type="SMART" id="SM00054">
    <property type="entry name" value="EFh"/>
    <property type="match status" value="2"/>
</dbReference>
<dbReference type="Pfam" id="PF21019">
    <property type="entry name" value="Spectrin_3"/>
    <property type="match status" value="1"/>
</dbReference>
<accession>A0A1B6LZM2</accession>
<dbReference type="GO" id="GO:0042060">
    <property type="term" value="P:wound healing"/>
    <property type="evidence" value="ECO:0007669"/>
    <property type="project" value="TreeGrafter"/>
</dbReference>
<evidence type="ECO:0000256" key="4">
    <source>
        <dbReference type="SAM" id="Coils"/>
    </source>
</evidence>
<dbReference type="InterPro" id="IPR002017">
    <property type="entry name" value="Spectrin_repeat"/>
</dbReference>
<dbReference type="Pfam" id="PF17902">
    <property type="entry name" value="SH3_10"/>
    <property type="match status" value="1"/>
</dbReference>
<keyword evidence="3" id="KW-0106">Calcium</keyword>
<dbReference type="EMBL" id="GEBQ01010892">
    <property type="protein sequence ID" value="JAT29085.1"/>
    <property type="molecule type" value="Transcribed_RNA"/>
</dbReference>
<dbReference type="Pfam" id="PF13499">
    <property type="entry name" value="EF-hand_7"/>
    <property type="match status" value="1"/>
</dbReference>
<protein>
    <recommendedName>
        <fullName evidence="6">EF-hand domain-containing protein</fullName>
    </recommendedName>
</protein>
<dbReference type="FunFam" id="1.10.238.10:FF:000031">
    <property type="entry name" value="Short stop, isoform J"/>
    <property type="match status" value="1"/>
</dbReference>
<dbReference type="CDD" id="cd00051">
    <property type="entry name" value="EFh"/>
    <property type="match status" value="1"/>
</dbReference>